<sequence>MNTLPPKESSAKHIESFDGDQPEDNRISSHAPLEKPTKCMILFACYISISAMIYNFDLGYSGIVLLMQPFNAAFATCRPTQTADGATITKCTLTALEQGLTSLSILFIGLGATIGGFIGNYLGRRGTIQVGALVTAIGAAGMLGTKGNYTAYLACKSIQSVGLGHIIGAVPQYGVECISASRRGLLMALFNVGLGIGNASAAAVCLGTSHIHSDASWRIPIACQLPLSLLMGVGTLCFPESPRWLLTRDRHDEARKSFATFLQRDSNSPEVTRQLEVVQRYLRLEKQSGATTNWTEIFHGIDRRRTLTSTGILVGSAVVGSKFIQTYAAIFLAGVGFRNPYHITLVVAGCIAAGGICSPIILETLGRRYSLLSGYTLLGLAMMIIATIGSTTDHTKTAVQGSLTGFLCLWGFTYGGFIATSVPVTAPEMHAVGLRTYGHAFATTVYEIFSFAASFSTPYMLSTKYGNMGTNVGYFFLGLSIAVGTFCYFFVPETGKLTLEEVDDIFLSRTPAPKTSYSKNKATARARTYTLGDASA</sequence>
<keyword evidence="10" id="KW-1185">Reference proteome</keyword>
<feature type="transmembrane region" description="Helical" evidence="7">
    <location>
        <begin position="217"/>
        <end position="238"/>
    </location>
</feature>
<dbReference type="PROSITE" id="PS50850">
    <property type="entry name" value="MFS"/>
    <property type="match status" value="1"/>
</dbReference>
<evidence type="ECO:0000256" key="6">
    <source>
        <dbReference type="SAM" id="MobiDB-lite"/>
    </source>
</evidence>
<feature type="transmembrane region" description="Helical" evidence="7">
    <location>
        <begin position="103"/>
        <end position="123"/>
    </location>
</feature>
<dbReference type="GO" id="GO:0016020">
    <property type="term" value="C:membrane"/>
    <property type="evidence" value="ECO:0007669"/>
    <property type="project" value="UniProtKB-SubCell"/>
</dbReference>
<dbReference type="InterPro" id="IPR050360">
    <property type="entry name" value="MFS_Sugar_Transporters"/>
</dbReference>
<dbReference type="Pfam" id="PF00083">
    <property type="entry name" value="Sugar_tr"/>
    <property type="match status" value="1"/>
</dbReference>
<evidence type="ECO:0000256" key="5">
    <source>
        <dbReference type="ARBA" id="ARBA00023136"/>
    </source>
</evidence>
<organism evidence="9 10">
    <name type="scientific">Exophiala bonariae</name>
    <dbReference type="NCBI Taxonomy" id="1690606"/>
    <lineage>
        <taxon>Eukaryota</taxon>
        <taxon>Fungi</taxon>
        <taxon>Dikarya</taxon>
        <taxon>Ascomycota</taxon>
        <taxon>Pezizomycotina</taxon>
        <taxon>Eurotiomycetes</taxon>
        <taxon>Chaetothyriomycetidae</taxon>
        <taxon>Chaetothyriales</taxon>
        <taxon>Herpotrichiellaceae</taxon>
        <taxon>Exophiala</taxon>
    </lineage>
</organism>
<dbReference type="GeneID" id="89976442"/>
<comment type="similarity">
    <text evidence="2">Belongs to the major facilitator superfamily. Sugar transporter (TC 2.A.1.1) family.</text>
</comment>
<comment type="subcellular location">
    <subcellularLocation>
        <location evidence="1">Membrane</location>
        <topology evidence="1">Multi-pass membrane protein</topology>
    </subcellularLocation>
</comment>
<dbReference type="InterPro" id="IPR020846">
    <property type="entry name" value="MFS_dom"/>
</dbReference>
<dbReference type="PANTHER" id="PTHR48022:SF77">
    <property type="entry name" value="MAJOR FACILITATOR SUPERFAMILY (MFS) PROFILE DOMAIN-CONTAINING PROTEIN"/>
    <property type="match status" value="1"/>
</dbReference>
<keyword evidence="5 7" id="KW-0472">Membrane</keyword>
<dbReference type="GO" id="GO:0005351">
    <property type="term" value="F:carbohydrate:proton symporter activity"/>
    <property type="evidence" value="ECO:0007669"/>
    <property type="project" value="TreeGrafter"/>
</dbReference>
<protein>
    <recommendedName>
        <fullName evidence="8">Major facilitator superfamily (MFS) profile domain-containing protein</fullName>
    </recommendedName>
</protein>
<evidence type="ECO:0000256" key="1">
    <source>
        <dbReference type="ARBA" id="ARBA00004141"/>
    </source>
</evidence>
<dbReference type="PANTHER" id="PTHR48022">
    <property type="entry name" value="PLASTIDIC GLUCOSE TRANSPORTER 4"/>
    <property type="match status" value="1"/>
</dbReference>
<keyword evidence="3 7" id="KW-0812">Transmembrane</keyword>
<name>A0AAV9N0Y1_9EURO</name>
<evidence type="ECO:0000256" key="4">
    <source>
        <dbReference type="ARBA" id="ARBA00022989"/>
    </source>
</evidence>
<proteinExistence type="inferred from homology"/>
<dbReference type="Proteomes" id="UP001358417">
    <property type="component" value="Unassembled WGS sequence"/>
</dbReference>
<feature type="transmembrane region" description="Helical" evidence="7">
    <location>
        <begin position="341"/>
        <end position="362"/>
    </location>
</feature>
<feature type="transmembrane region" description="Helical" evidence="7">
    <location>
        <begin position="39"/>
        <end position="56"/>
    </location>
</feature>
<feature type="transmembrane region" description="Helical" evidence="7">
    <location>
        <begin position="369"/>
        <end position="391"/>
    </location>
</feature>
<evidence type="ECO:0000256" key="7">
    <source>
        <dbReference type="SAM" id="Phobius"/>
    </source>
</evidence>
<evidence type="ECO:0000259" key="8">
    <source>
        <dbReference type="PROSITE" id="PS50850"/>
    </source>
</evidence>
<evidence type="ECO:0000313" key="9">
    <source>
        <dbReference type="EMBL" id="KAK5046475.1"/>
    </source>
</evidence>
<dbReference type="SUPFAM" id="SSF103473">
    <property type="entry name" value="MFS general substrate transporter"/>
    <property type="match status" value="1"/>
</dbReference>
<feature type="transmembrane region" description="Helical" evidence="7">
    <location>
        <begin position="312"/>
        <end position="335"/>
    </location>
</feature>
<evidence type="ECO:0000256" key="3">
    <source>
        <dbReference type="ARBA" id="ARBA00022692"/>
    </source>
</evidence>
<dbReference type="InterPro" id="IPR005828">
    <property type="entry name" value="MFS_sugar_transport-like"/>
</dbReference>
<evidence type="ECO:0000256" key="2">
    <source>
        <dbReference type="ARBA" id="ARBA00010992"/>
    </source>
</evidence>
<feature type="transmembrane region" description="Helical" evidence="7">
    <location>
        <begin position="437"/>
        <end position="460"/>
    </location>
</feature>
<feature type="transmembrane region" description="Helical" evidence="7">
    <location>
        <begin position="472"/>
        <end position="491"/>
    </location>
</feature>
<feature type="transmembrane region" description="Helical" evidence="7">
    <location>
        <begin position="188"/>
        <end position="211"/>
    </location>
</feature>
<feature type="transmembrane region" description="Helical" evidence="7">
    <location>
        <begin position="403"/>
        <end position="425"/>
    </location>
</feature>
<dbReference type="InterPro" id="IPR036259">
    <property type="entry name" value="MFS_trans_sf"/>
</dbReference>
<reference evidence="9 10" key="1">
    <citation type="submission" date="2023-08" db="EMBL/GenBank/DDBJ databases">
        <title>Black Yeasts Isolated from many extreme environments.</title>
        <authorList>
            <person name="Coleine C."/>
            <person name="Stajich J.E."/>
            <person name="Selbmann L."/>
        </authorList>
    </citation>
    <scope>NUCLEOTIDE SEQUENCE [LARGE SCALE GENOMIC DNA]</scope>
    <source>
        <strain evidence="9 10">CCFEE 5792</strain>
    </source>
</reference>
<keyword evidence="4 7" id="KW-1133">Transmembrane helix</keyword>
<feature type="region of interest" description="Disordered" evidence="6">
    <location>
        <begin position="1"/>
        <end position="30"/>
    </location>
</feature>
<dbReference type="Gene3D" id="1.20.1250.20">
    <property type="entry name" value="MFS general substrate transporter like domains"/>
    <property type="match status" value="1"/>
</dbReference>
<dbReference type="AlphaFoldDB" id="A0AAV9N0Y1"/>
<feature type="domain" description="Major facilitator superfamily (MFS) profile" evidence="8">
    <location>
        <begin position="43"/>
        <end position="495"/>
    </location>
</feature>
<accession>A0AAV9N0Y1</accession>
<dbReference type="EMBL" id="JAVRRD010000030">
    <property type="protein sequence ID" value="KAK5046475.1"/>
    <property type="molecule type" value="Genomic_DNA"/>
</dbReference>
<dbReference type="RefSeq" id="XP_064702066.1">
    <property type="nucleotide sequence ID" value="XM_064851825.1"/>
</dbReference>
<evidence type="ECO:0000313" key="10">
    <source>
        <dbReference type="Proteomes" id="UP001358417"/>
    </source>
</evidence>
<comment type="caution">
    <text evidence="9">The sequence shown here is derived from an EMBL/GenBank/DDBJ whole genome shotgun (WGS) entry which is preliminary data.</text>
</comment>
<gene>
    <name evidence="9" type="ORF">LTR84_008278</name>
</gene>